<feature type="transmembrane region" description="Helical" evidence="6">
    <location>
        <begin position="191"/>
        <end position="210"/>
    </location>
</feature>
<comment type="function">
    <text evidence="6">Gustatory receptor which mediates acceptance or avoidance behavior, depending on its substrates.</text>
</comment>
<feature type="transmembrane region" description="Helical" evidence="6">
    <location>
        <begin position="454"/>
        <end position="476"/>
    </location>
</feature>
<dbReference type="Proteomes" id="UP000466442">
    <property type="component" value="Linkage Group LG5"/>
</dbReference>
<feature type="transmembrane region" description="Helical" evidence="6">
    <location>
        <begin position="411"/>
        <end position="434"/>
    </location>
</feature>
<comment type="caution">
    <text evidence="7">The sequence shown here is derived from an EMBL/GenBank/DDBJ whole genome shotgun (WGS) entry which is preliminary data.</text>
</comment>
<dbReference type="AlphaFoldDB" id="A0A8S9XP19"/>
<keyword evidence="6" id="KW-0675">Receptor</keyword>
<feature type="transmembrane region" description="Helical" evidence="6">
    <location>
        <begin position="325"/>
        <end position="343"/>
    </location>
</feature>
<feature type="transmembrane region" description="Helical" evidence="6">
    <location>
        <begin position="291"/>
        <end position="319"/>
    </location>
</feature>
<keyword evidence="2 6" id="KW-1003">Cell membrane</keyword>
<feature type="transmembrane region" description="Helical" evidence="6">
    <location>
        <begin position="12"/>
        <end position="30"/>
    </location>
</feature>
<accession>A0A8S9XP19</accession>
<feature type="transmembrane region" description="Helical" evidence="6">
    <location>
        <begin position="558"/>
        <end position="576"/>
    </location>
</feature>
<evidence type="ECO:0000256" key="5">
    <source>
        <dbReference type="ARBA" id="ARBA00023136"/>
    </source>
</evidence>
<comment type="subcellular location">
    <subcellularLocation>
        <location evidence="1 6">Cell membrane</location>
        <topology evidence="1 6">Multi-pass membrane protein</topology>
    </subcellularLocation>
</comment>
<dbReference type="GO" id="GO:0007165">
    <property type="term" value="P:signal transduction"/>
    <property type="evidence" value="ECO:0007669"/>
    <property type="project" value="UniProtKB-KW"/>
</dbReference>
<evidence type="ECO:0000313" key="8">
    <source>
        <dbReference type="Proteomes" id="UP000466442"/>
    </source>
</evidence>
<feature type="transmembrane region" description="Helical" evidence="6">
    <location>
        <begin position="95"/>
        <end position="116"/>
    </location>
</feature>
<feature type="transmembrane region" description="Helical" evidence="6">
    <location>
        <begin position="529"/>
        <end position="552"/>
    </location>
</feature>
<dbReference type="Pfam" id="PF08395">
    <property type="entry name" value="7tm_7"/>
    <property type="match status" value="1"/>
</dbReference>
<keyword evidence="4 6" id="KW-1133">Transmembrane helix</keyword>
<proteinExistence type="inferred from homology"/>
<keyword evidence="3 6" id="KW-0812">Transmembrane</keyword>
<sequence length="621" mass="69611">MLRLFFAESGLTWVASQRVIVITCVTFWIISFPSSSGGYSACASSQRRIDSVTNPVIYGLRAQALGTANNYEMSHGVGALARCPFRTNEHGKLEVKLFTINGLYFALVFGLVSFLIADAHKEVAVMSYFRQENFSYTIVGISGVSLVILHSAVLFPLAVDQWGPTLNYLREWETINLNFEKIVGVRKRSRVLISSLFLASTLPLGSFAIMLPLRTILFGSSWYHACLSPFVFISTAAEQSLFMMACLKLREMSIELNVTLKSKRKKAARELYALRTLWLSMAKLTRKTGSCLALSLFLELGNLTAFFCIAAFGGVSSFITGNEDALQFLVVTVTTAFRLFVFFETGEQTTNRVGKKIVETLSTTKVWSMDYSAIEEVDIFIATIQSNYPTISLGGLTTITRRVLLSFMMQASLYILMLGIYFILTYGLLTYVTIESYQGDDIVSYFTQQDFSALFAGTVKVVLGVAHFAVVLLAVLRWEPTVQYLEEWRVLNVLNSKYKSPEDLYALRRLWLRCSRVARRTGDSFALQMLVDVAGTAIVFSVGTFALLSSIVTGDFEVVFYLTTSVFSWIRLFIFYEIGQLLTSQVGSQFTRTLGCTKYRFVDVDVSDEIEINDTFELNLV</sequence>
<protein>
    <recommendedName>
        <fullName evidence="6">Gustatory receptor</fullName>
    </recommendedName>
</protein>
<dbReference type="GO" id="GO:0005886">
    <property type="term" value="C:plasma membrane"/>
    <property type="evidence" value="ECO:0007669"/>
    <property type="project" value="UniProtKB-SubCell"/>
</dbReference>
<evidence type="ECO:0000256" key="6">
    <source>
        <dbReference type="RuleBase" id="RU363108"/>
    </source>
</evidence>
<organism evidence="7 8">
    <name type="scientific">Apolygus lucorum</name>
    <name type="common">Small green plant bug</name>
    <name type="synonym">Lygocoris lucorum</name>
    <dbReference type="NCBI Taxonomy" id="248454"/>
    <lineage>
        <taxon>Eukaryota</taxon>
        <taxon>Metazoa</taxon>
        <taxon>Ecdysozoa</taxon>
        <taxon>Arthropoda</taxon>
        <taxon>Hexapoda</taxon>
        <taxon>Insecta</taxon>
        <taxon>Pterygota</taxon>
        <taxon>Neoptera</taxon>
        <taxon>Paraneoptera</taxon>
        <taxon>Hemiptera</taxon>
        <taxon>Heteroptera</taxon>
        <taxon>Panheteroptera</taxon>
        <taxon>Cimicomorpha</taxon>
        <taxon>Miridae</taxon>
        <taxon>Mirini</taxon>
        <taxon>Apolygus</taxon>
    </lineage>
</organism>
<evidence type="ECO:0000256" key="3">
    <source>
        <dbReference type="ARBA" id="ARBA00022692"/>
    </source>
</evidence>
<name>A0A8S9XP19_APOLU</name>
<evidence type="ECO:0000256" key="4">
    <source>
        <dbReference type="ARBA" id="ARBA00022989"/>
    </source>
</evidence>
<evidence type="ECO:0000256" key="2">
    <source>
        <dbReference type="ARBA" id="ARBA00022475"/>
    </source>
</evidence>
<keyword evidence="6" id="KW-0807">Transducer</keyword>
<gene>
    <name evidence="7" type="ORF">GE061_013814</name>
</gene>
<dbReference type="EMBL" id="WIXP02000005">
    <property type="protein sequence ID" value="KAF6210707.1"/>
    <property type="molecule type" value="Genomic_DNA"/>
</dbReference>
<reference evidence="7" key="1">
    <citation type="journal article" date="2021" name="Mol. Ecol. Resour.">
        <title>Apolygus lucorum genome provides insights into omnivorousness and mesophyll feeding.</title>
        <authorList>
            <person name="Liu Y."/>
            <person name="Liu H."/>
            <person name="Wang H."/>
            <person name="Huang T."/>
            <person name="Liu B."/>
            <person name="Yang B."/>
            <person name="Yin L."/>
            <person name="Li B."/>
            <person name="Zhang Y."/>
            <person name="Zhang S."/>
            <person name="Jiang F."/>
            <person name="Zhang X."/>
            <person name="Ren Y."/>
            <person name="Wang B."/>
            <person name="Wang S."/>
            <person name="Lu Y."/>
            <person name="Wu K."/>
            <person name="Fan W."/>
            <person name="Wang G."/>
        </authorList>
    </citation>
    <scope>NUCLEOTIDE SEQUENCE</scope>
    <source>
        <strain evidence="7">12Hb</strain>
    </source>
</reference>
<keyword evidence="8" id="KW-1185">Reference proteome</keyword>
<keyword evidence="5 6" id="KW-0472">Membrane</keyword>
<feature type="transmembrane region" description="Helical" evidence="6">
    <location>
        <begin position="136"/>
        <end position="159"/>
    </location>
</feature>
<comment type="similarity">
    <text evidence="6">Belongs to the insect chemoreceptor superfamily. Gustatory receptor (GR) family.</text>
</comment>
<comment type="caution">
    <text evidence="6">Lacks conserved residue(s) required for the propagation of feature annotation.</text>
</comment>
<dbReference type="InterPro" id="IPR013604">
    <property type="entry name" value="7TM_chemorcpt"/>
</dbReference>
<feature type="transmembrane region" description="Helical" evidence="6">
    <location>
        <begin position="222"/>
        <end position="247"/>
    </location>
</feature>
<dbReference type="GO" id="GO:0050909">
    <property type="term" value="P:sensory perception of taste"/>
    <property type="evidence" value="ECO:0007669"/>
    <property type="project" value="InterPro"/>
</dbReference>
<evidence type="ECO:0000313" key="7">
    <source>
        <dbReference type="EMBL" id="KAF6210707.1"/>
    </source>
</evidence>
<evidence type="ECO:0000256" key="1">
    <source>
        <dbReference type="ARBA" id="ARBA00004651"/>
    </source>
</evidence>